<organism evidence="2 3">
    <name type="scientific">Aphis craccivora</name>
    <name type="common">Cowpea aphid</name>
    <dbReference type="NCBI Taxonomy" id="307492"/>
    <lineage>
        <taxon>Eukaryota</taxon>
        <taxon>Metazoa</taxon>
        <taxon>Ecdysozoa</taxon>
        <taxon>Arthropoda</taxon>
        <taxon>Hexapoda</taxon>
        <taxon>Insecta</taxon>
        <taxon>Pterygota</taxon>
        <taxon>Neoptera</taxon>
        <taxon>Paraneoptera</taxon>
        <taxon>Hemiptera</taxon>
        <taxon>Sternorrhyncha</taxon>
        <taxon>Aphidomorpha</taxon>
        <taxon>Aphidoidea</taxon>
        <taxon>Aphididae</taxon>
        <taxon>Aphidini</taxon>
        <taxon>Aphis</taxon>
        <taxon>Aphis</taxon>
    </lineage>
</organism>
<protein>
    <submittedName>
        <fullName evidence="2">Uncharacterized protein</fullName>
    </submittedName>
</protein>
<sequence>MELEMDVREELNIEKCIDCPFVEAEQYLQTLLLDGIKKIFIANGFSNKFVVSKIDDKDIENTEQFAIEILPDLIDESEYPEYYEQLKNKLMVKVTAAPKTDSKLQIKNRSLRNIDSNEIEDVTDGTLISKKQKLNILDVDLSSERSIVLKIIKEWLNINAKDIYNNQELDVTISIINDENDIVAKVFCFECAVRVNIFKVYSPGHSKKWSFSNYYKHVKIHLKKPVPNKIKNLQTLDKYINVTSPQTPETSQSIETPPELIKEDLNCQSDFQNSKNKKYGRNEREKRRRERSLVTGEYKQTFIINYIAVLDEVSKLMENNENLRKMLARNIEETQEDNVLCFQLAVLDSNSLLKCLYECAEKNQKSSKYKHHNRFEEELKKFSTYIFIVGGRLLYETLHANMNRVLPSITTIFRYLDNTQSKVIDGNFRFNELRVYLIKKNLPLKVWISEDATRITGKIEYDVKSNKVVGFVLPLKNGCPLPNAFIASNAKTNAQYFNSECRANYAYVIMARPLNETAAPFCLSIYGTNNRFSNEDVINRWEFMKTVATEQGIEILGFSSDGDTRLLKAMLLQSICTKLPIIPNQEQNKEIYIQDTVHIMTKLRTRFLKSNIIIPMGDYFATVDHLMELTRTFSKDKHLLTVSD</sequence>
<dbReference type="Proteomes" id="UP000478052">
    <property type="component" value="Unassembled WGS sequence"/>
</dbReference>
<dbReference type="AlphaFoldDB" id="A0A6G0VS76"/>
<accession>A0A6G0VS76</accession>
<dbReference type="PANTHER" id="PTHR33173">
    <property type="match status" value="1"/>
</dbReference>
<evidence type="ECO:0000313" key="3">
    <source>
        <dbReference type="Proteomes" id="UP000478052"/>
    </source>
</evidence>
<feature type="non-terminal residue" evidence="2">
    <location>
        <position position="644"/>
    </location>
</feature>
<evidence type="ECO:0000313" key="2">
    <source>
        <dbReference type="EMBL" id="KAF0707300.1"/>
    </source>
</evidence>
<dbReference type="OrthoDB" id="10055569at2759"/>
<dbReference type="EMBL" id="VUJU01012593">
    <property type="protein sequence ID" value="KAF0707300.1"/>
    <property type="molecule type" value="Genomic_DNA"/>
</dbReference>
<dbReference type="PANTHER" id="PTHR33173:SF2">
    <property type="entry name" value="MYND-TYPE DOMAIN-CONTAINING PROTEIN"/>
    <property type="match status" value="1"/>
</dbReference>
<reference evidence="2 3" key="1">
    <citation type="submission" date="2019-08" db="EMBL/GenBank/DDBJ databases">
        <title>Whole genome of Aphis craccivora.</title>
        <authorList>
            <person name="Voronova N.V."/>
            <person name="Shulinski R.S."/>
            <person name="Bandarenka Y.V."/>
            <person name="Zhorov D.G."/>
            <person name="Warner D."/>
        </authorList>
    </citation>
    <scope>NUCLEOTIDE SEQUENCE [LARGE SCALE GENOMIC DNA]</scope>
    <source>
        <strain evidence="2">180601</strain>
        <tissue evidence="2">Whole Body</tissue>
    </source>
</reference>
<feature type="region of interest" description="Disordered" evidence="1">
    <location>
        <begin position="271"/>
        <end position="292"/>
    </location>
</feature>
<proteinExistence type="predicted"/>
<name>A0A6G0VS76_APHCR</name>
<evidence type="ECO:0000256" key="1">
    <source>
        <dbReference type="SAM" id="MobiDB-lite"/>
    </source>
</evidence>
<gene>
    <name evidence="2" type="ORF">FWK35_00035496</name>
</gene>
<comment type="caution">
    <text evidence="2">The sequence shown here is derived from an EMBL/GenBank/DDBJ whole genome shotgun (WGS) entry which is preliminary data.</text>
</comment>
<keyword evidence="3" id="KW-1185">Reference proteome</keyword>